<comment type="similarity">
    <text evidence="2 15">Belongs to the glutamate-gated ion channel (TC 1.A.10.1) family.</text>
</comment>
<evidence type="ECO:0000256" key="17">
    <source>
        <dbReference type="SAM" id="Phobius"/>
    </source>
</evidence>
<sequence>MCSLFVALLLLPFFTMQCCVAHSIDFHVGVVLDLDLMDSPVGRIGMSYLSMALSDFYSFHVDYKTRLVLHPVDSNGSVVDAAAAALHLLRDVKVDAIIGPQKSTQVNFVMDLGDRAHVPIISFSATSPSLIHQTPYFVRTAQSDANQVQAIASIIKVFQWTQVVIIYEDTEFGNGIIPYLSNALQDVNARVPYRSVLPRSTNDDFISNELHKMMGMQTRVFVVHMSQALGTRFFLKARELGMMAEGYVWIVTSGLTDLFSSTGSDVAEAMQGVLGVRPLIPKSEELHSFASRWRMFVQDNHDTKLAETSIFGLWAYDTLWALGMAAERVGRSRSSATENENNVNLTNPFTSLVSETGPELLKVLLDTRFRGLAGEFSLVKGQLGQTTYEIVNVVESIERPVGTWRSSGGISGKQNSLNGTISSSTSKESFRSIIWPGDSTKPPRGWGVGERLRIAMPLKPGFNDYLKVERQVFDAVMKALPYALPYEFVSYNFNNPDGSKGSYDELVYQVSLQKDYDGALGDITITANRSNHADFTMPYAEGGVACIVPTKYEDVNDVFTFLQPLTIQLWVTTVVLYISTAVVTWILAKRLVHSSRDSLAQHAGMACLFPFFPGLGIEISLICVILVTWAFVANLLNSTYTASLSSRLTIARLLPTVTNVEELMANRDNVGFQDGSFVESYLMNLGFNKSRIIGYTTEHDCKTALSNKNISAYCDVLPHIKAILSEACGKFMMIEPIYRTDGFGFAFPKGFPAAADISKAILELIENGTILDIEKRHISTSKCLGPDTSSSPTRVSLRSFSVLFAITGFVTLACLVASLLIHLHSRRSLRQRIADFNANSCSRILSFRHYLKRNQLSSLSTTADTRENTPHVEEIGSSNDHIIEIGVIALDHNR</sequence>
<evidence type="ECO:0000256" key="3">
    <source>
        <dbReference type="ARBA" id="ARBA00011095"/>
    </source>
</evidence>
<evidence type="ECO:0000256" key="14">
    <source>
        <dbReference type="ARBA" id="ARBA00049638"/>
    </source>
</evidence>
<evidence type="ECO:0000313" key="20">
    <source>
        <dbReference type="EMBL" id="KAH6756418.1"/>
    </source>
</evidence>
<dbReference type="EMBL" id="SDAM02029557">
    <property type="protein sequence ID" value="KAH6756418.1"/>
    <property type="molecule type" value="Genomic_DNA"/>
</dbReference>
<evidence type="ECO:0000259" key="19">
    <source>
        <dbReference type="SMART" id="SM00079"/>
    </source>
</evidence>
<comment type="subunit">
    <text evidence="3">May form heteromers.</text>
</comment>
<dbReference type="PANTHER" id="PTHR34836">
    <property type="entry name" value="OS06G0188250 PROTEIN"/>
    <property type="match status" value="1"/>
</dbReference>
<keyword evidence="12 15" id="KW-1071">Ligand-gated ion channel</keyword>
<evidence type="ECO:0000256" key="5">
    <source>
        <dbReference type="ARBA" id="ARBA00022692"/>
    </source>
</evidence>
<feature type="transmembrane region" description="Helical" evidence="17">
    <location>
        <begin position="608"/>
        <end position="632"/>
    </location>
</feature>
<keyword evidence="21" id="KW-1185">Reference proteome</keyword>
<evidence type="ECO:0000256" key="11">
    <source>
        <dbReference type="ARBA" id="ARBA00023180"/>
    </source>
</evidence>
<evidence type="ECO:0000256" key="9">
    <source>
        <dbReference type="ARBA" id="ARBA00023136"/>
    </source>
</evidence>
<keyword evidence="9 15" id="KW-0472">Membrane</keyword>
<dbReference type="GO" id="GO:0016020">
    <property type="term" value="C:membrane"/>
    <property type="evidence" value="ECO:0007669"/>
    <property type="project" value="UniProtKB-SubCell"/>
</dbReference>
<evidence type="ECO:0000256" key="1">
    <source>
        <dbReference type="ARBA" id="ARBA00004141"/>
    </source>
</evidence>
<evidence type="ECO:0000256" key="15">
    <source>
        <dbReference type="PIRNR" id="PIRNR037090"/>
    </source>
</evidence>
<keyword evidence="11" id="KW-0325">Glycoprotein</keyword>
<evidence type="ECO:0000256" key="13">
    <source>
        <dbReference type="ARBA" id="ARBA00023303"/>
    </source>
</evidence>
<dbReference type="CDD" id="cd13686">
    <property type="entry name" value="GluR_Plant"/>
    <property type="match status" value="1"/>
</dbReference>
<dbReference type="Gene3D" id="3.40.50.2300">
    <property type="match status" value="2"/>
</dbReference>
<gene>
    <name evidence="20" type="ORF">C2S53_002419</name>
</gene>
<keyword evidence="8 15" id="KW-0406">Ion transport</keyword>
<evidence type="ECO:0000256" key="8">
    <source>
        <dbReference type="ARBA" id="ARBA00023065"/>
    </source>
</evidence>
<evidence type="ECO:0000256" key="18">
    <source>
        <dbReference type="SAM" id="SignalP"/>
    </source>
</evidence>
<keyword evidence="4 15" id="KW-0813">Transport</keyword>
<keyword evidence="16" id="KW-1015">Disulfide bond</keyword>
<evidence type="ECO:0000256" key="6">
    <source>
        <dbReference type="ARBA" id="ARBA00022729"/>
    </source>
</evidence>
<evidence type="ECO:0000313" key="21">
    <source>
        <dbReference type="Proteomes" id="UP001190926"/>
    </source>
</evidence>
<dbReference type="PANTHER" id="PTHR34836:SF1">
    <property type="entry name" value="OS09G0428600 PROTEIN"/>
    <property type="match status" value="1"/>
</dbReference>
<keyword evidence="7 17" id="KW-1133">Transmembrane helix</keyword>
<feature type="disulfide bond" evidence="16">
    <location>
        <begin position="728"/>
        <end position="783"/>
    </location>
</feature>
<protein>
    <recommendedName>
        <fullName evidence="15">Glutamate receptor</fullName>
    </recommendedName>
</protein>
<accession>A0AAD4IPM0</accession>
<dbReference type="InterPro" id="IPR001320">
    <property type="entry name" value="Iontro_rcpt_C"/>
</dbReference>
<evidence type="ECO:0000256" key="4">
    <source>
        <dbReference type="ARBA" id="ARBA00022448"/>
    </source>
</evidence>
<evidence type="ECO:0000256" key="2">
    <source>
        <dbReference type="ARBA" id="ARBA00008685"/>
    </source>
</evidence>
<dbReference type="GO" id="GO:0015276">
    <property type="term" value="F:ligand-gated monoatomic ion channel activity"/>
    <property type="evidence" value="ECO:0007669"/>
    <property type="project" value="InterPro"/>
</dbReference>
<comment type="subcellular location">
    <subcellularLocation>
        <location evidence="1">Membrane</location>
        <topology evidence="1">Multi-pass membrane protein</topology>
    </subcellularLocation>
</comment>
<dbReference type="SMART" id="SM00079">
    <property type="entry name" value="PBPe"/>
    <property type="match status" value="1"/>
</dbReference>
<dbReference type="AlphaFoldDB" id="A0AAD4IPM0"/>
<dbReference type="Proteomes" id="UP001190926">
    <property type="component" value="Unassembled WGS sequence"/>
</dbReference>
<dbReference type="SUPFAM" id="SSF53822">
    <property type="entry name" value="Periplasmic binding protein-like I"/>
    <property type="match status" value="1"/>
</dbReference>
<feature type="transmembrane region" description="Helical" evidence="17">
    <location>
        <begin position="567"/>
        <end position="588"/>
    </location>
</feature>
<comment type="caution">
    <text evidence="20">The sequence shown here is derived from an EMBL/GenBank/DDBJ whole genome shotgun (WGS) entry which is preliminary data.</text>
</comment>
<dbReference type="Pfam" id="PF01094">
    <property type="entry name" value="ANF_receptor"/>
    <property type="match status" value="1"/>
</dbReference>
<dbReference type="Pfam" id="PF00060">
    <property type="entry name" value="Lig_chan"/>
    <property type="match status" value="1"/>
</dbReference>
<dbReference type="Gene3D" id="3.40.190.10">
    <property type="entry name" value="Periplasmic binding protein-like II"/>
    <property type="match status" value="3"/>
</dbReference>
<proteinExistence type="inferred from homology"/>
<dbReference type="FunFam" id="3.40.50.2300:FF:000081">
    <property type="entry name" value="Glutamate receptor"/>
    <property type="match status" value="1"/>
</dbReference>
<keyword evidence="5 17" id="KW-0812">Transmembrane</keyword>
<dbReference type="SUPFAM" id="SSF53850">
    <property type="entry name" value="Periplasmic binding protein-like II"/>
    <property type="match status" value="1"/>
</dbReference>
<evidence type="ECO:0000256" key="16">
    <source>
        <dbReference type="PIRSR" id="PIRSR037090-50"/>
    </source>
</evidence>
<keyword evidence="13 15" id="KW-0407">Ion channel</keyword>
<dbReference type="InterPro" id="IPR044440">
    <property type="entry name" value="GABAb_receptor_plant_PBP1"/>
</dbReference>
<organism evidence="20 21">
    <name type="scientific">Perilla frutescens var. hirtella</name>
    <name type="common">Perilla citriodora</name>
    <name type="synonym">Perilla setoyensis</name>
    <dbReference type="NCBI Taxonomy" id="608512"/>
    <lineage>
        <taxon>Eukaryota</taxon>
        <taxon>Viridiplantae</taxon>
        <taxon>Streptophyta</taxon>
        <taxon>Embryophyta</taxon>
        <taxon>Tracheophyta</taxon>
        <taxon>Spermatophyta</taxon>
        <taxon>Magnoliopsida</taxon>
        <taxon>eudicotyledons</taxon>
        <taxon>Gunneridae</taxon>
        <taxon>Pentapetalae</taxon>
        <taxon>asterids</taxon>
        <taxon>lamiids</taxon>
        <taxon>Lamiales</taxon>
        <taxon>Lamiaceae</taxon>
        <taxon>Nepetoideae</taxon>
        <taxon>Elsholtzieae</taxon>
        <taxon>Perilla</taxon>
    </lineage>
</organism>
<dbReference type="CDD" id="cd19990">
    <property type="entry name" value="PBP1_GABAb_receptor_plant"/>
    <property type="match status" value="1"/>
</dbReference>
<dbReference type="InterPro" id="IPR017103">
    <property type="entry name" value="Iontropic_Glu_rcpt_pln"/>
</dbReference>
<dbReference type="InterPro" id="IPR028082">
    <property type="entry name" value="Peripla_BP_I"/>
</dbReference>
<keyword evidence="6 18" id="KW-0732">Signal</keyword>
<dbReference type="InterPro" id="IPR015683">
    <property type="entry name" value="Ionotropic_Glu_rcpt"/>
</dbReference>
<feature type="signal peptide" evidence="18">
    <location>
        <begin position="1"/>
        <end position="21"/>
    </location>
</feature>
<evidence type="ECO:0000256" key="7">
    <source>
        <dbReference type="ARBA" id="ARBA00022989"/>
    </source>
</evidence>
<reference evidence="20 21" key="1">
    <citation type="journal article" date="2021" name="Nat. Commun.">
        <title>Incipient diploidization of the medicinal plant Perilla within 10,000 years.</title>
        <authorList>
            <person name="Zhang Y."/>
            <person name="Shen Q."/>
            <person name="Leng L."/>
            <person name="Zhang D."/>
            <person name="Chen S."/>
            <person name="Shi Y."/>
            <person name="Ning Z."/>
            <person name="Chen S."/>
        </authorList>
    </citation>
    <scope>NUCLEOTIDE SEQUENCE [LARGE SCALE GENOMIC DNA]</scope>
    <source>
        <strain evidence="21">cv. PC099</strain>
    </source>
</reference>
<dbReference type="PIRSF" id="PIRSF037090">
    <property type="entry name" value="Iontro_Glu-like_rcpt_pln"/>
    <property type="match status" value="1"/>
</dbReference>
<evidence type="ECO:0000256" key="12">
    <source>
        <dbReference type="ARBA" id="ARBA00023286"/>
    </source>
</evidence>
<feature type="domain" description="Ionotropic glutamate receptor C-terminal" evidence="19">
    <location>
        <begin position="451"/>
        <end position="780"/>
    </location>
</feature>
<keyword evidence="10 15" id="KW-0675">Receptor</keyword>
<feature type="chain" id="PRO_5042268168" description="Glutamate receptor" evidence="18">
    <location>
        <begin position="22"/>
        <end position="894"/>
    </location>
</feature>
<evidence type="ECO:0000256" key="10">
    <source>
        <dbReference type="ARBA" id="ARBA00023170"/>
    </source>
</evidence>
<dbReference type="InterPro" id="IPR001828">
    <property type="entry name" value="ANF_lig-bd_rcpt"/>
</dbReference>
<comment type="function">
    <text evidence="15">Glutamate-gated receptor that probably acts as non-selective cation channel.</text>
</comment>
<comment type="function">
    <text evidence="14">Glutamate-gated receptor that probably acts as a non-selective cation channel. May be involved in light-signal transduction and calcium homeostasis via the regulation of calcium influx into cells.</text>
</comment>
<name>A0AAD4IPM0_PERFH</name>
<feature type="transmembrane region" description="Helical" evidence="17">
    <location>
        <begin position="800"/>
        <end position="823"/>
    </location>
</feature>